<dbReference type="Proteomes" id="UP000294547">
    <property type="component" value="Unassembled WGS sequence"/>
</dbReference>
<evidence type="ECO:0000313" key="3">
    <source>
        <dbReference type="Proteomes" id="UP000294547"/>
    </source>
</evidence>
<keyword evidence="1" id="KW-0812">Transmembrane</keyword>
<keyword evidence="1" id="KW-1133">Transmembrane helix</keyword>
<comment type="caution">
    <text evidence="2">The sequence shown here is derived from an EMBL/GenBank/DDBJ whole genome shotgun (WGS) entry which is preliminary data.</text>
</comment>
<feature type="transmembrane region" description="Helical" evidence="1">
    <location>
        <begin position="188"/>
        <end position="211"/>
    </location>
</feature>
<keyword evidence="1" id="KW-0472">Membrane</keyword>
<organism evidence="2 3">
    <name type="scientific">Oharaeibacter diazotrophicus</name>
    <dbReference type="NCBI Taxonomy" id="1920512"/>
    <lineage>
        <taxon>Bacteria</taxon>
        <taxon>Pseudomonadati</taxon>
        <taxon>Pseudomonadota</taxon>
        <taxon>Alphaproteobacteria</taxon>
        <taxon>Hyphomicrobiales</taxon>
        <taxon>Pleomorphomonadaceae</taxon>
        <taxon>Oharaeibacter</taxon>
    </lineage>
</organism>
<dbReference type="EMBL" id="SNXY01000009">
    <property type="protein sequence ID" value="TDP83564.1"/>
    <property type="molecule type" value="Genomic_DNA"/>
</dbReference>
<dbReference type="OrthoDB" id="9808451at2"/>
<accession>A0A4R6RBY8</accession>
<dbReference type="RefSeq" id="WP_126538616.1">
    <property type="nucleotide sequence ID" value="NZ_BSPM01000009.1"/>
</dbReference>
<protein>
    <submittedName>
        <fullName evidence="2">Uncharacterized protein</fullName>
    </submittedName>
</protein>
<reference evidence="2 3" key="1">
    <citation type="submission" date="2019-03" db="EMBL/GenBank/DDBJ databases">
        <title>Genomic Encyclopedia of Type Strains, Phase IV (KMG-IV): sequencing the most valuable type-strain genomes for metagenomic binning, comparative biology and taxonomic classification.</title>
        <authorList>
            <person name="Goeker M."/>
        </authorList>
    </citation>
    <scope>NUCLEOTIDE SEQUENCE [LARGE SCALE GENOMIC DNA]</scope>
    <source>
        <strain evidence="2 3">DSM 102969</strain>
    </source>
</reference>
<dbReference type="AlphaFoldDB" id="A0A4R6RBY8"/>
<gene>
    <name evidence="2" type="ORF">EDD54_3526</name>
</gene>
<sequence>MTGTRGEQSGEGQKVRRLSDAVRRVRVAEAERTDAFADLHEAERARLEMLAEELAGVFGELPADDDYFICQVNGGHPPRLWIDPTSHVTIGRDRRTYRFLKDTRLGRVVLTEHADIGVVADAVTDYVAERVVERDRAKDTDQFLARLKLAFLPQQPGRTATAGRATAVAAAASSGAPDRGATRRGTALWALIAFLFGIAAGALGLVAYAWFRIGPV</sequence>
<proteinExistence type="predicted"/>
<keyword evidence="3" id="KW-1185">Reference proteome</keyword>
<name>A0A4R6RBY8_9HYPH</name>
<evidence type="ECO:0000313" key="2">
    <source>
        <dbReference type="EMBL" id="TDP83564.1"/>
    </source>
</evidence>
<evidence type="ECO:0000256" key="1">
    <source>
        <dbReference type="SAM" id="Phobius"/>
    </source>
</evidence>